<organism evidence="3 4">
    <name type="scientific">Candidatus Ventrousia excrementavium</name>
    <dbReference type="NCBI Taxonomy" id="2840961"/>
    <lineage>
        <taxon>Bacteria</taxon>
        <taxon>Bacillati</taxon>
        <taxon>Bacillota</taxon>
        <taxon>Clostridia</taxon>
        <taxon>Eubacteriales</taxon>
        <taxon>Clostridiaceae</taxon>
        <taxon>Clostridiaceae incertae sedis</taxon>
        <taxon>Candidatus Ventrousia</taxon>
    </lineage>
</organism>
<evidence type="ECO:0000313" key="4">
    <source>
        <dbReference type="Proteomes" id="UP000824073"/>
    </source>
</evidence>
<dbReference type="Pfam" id="PF02645">
    <property type="entry name" value="DegV"/>
    <property type="match status" value="1"/>
</dbReference>
<dbReference type="Gene3D" id="3.40.50.10440">
    <property type="entry name" value="Dihydroxyacetone kinase, domain 1"/>
    <property type="match status" value="1"/>
</dbReference>
<accession>A0A9D1LKA9</accession>
<proteinExistence type="predicted"/>
<comment type="function">
    <text evidence="1">May bind long-chain fatty acids, such as palmitate, and may play a role in lipid transport or fatty acid metabolism.</text>
</comment>
<dbReference type="GO" id="GO:0008289">
    <property type="term" value="F:lipid binding"/>
    <property type="evidence" value="ECO:0007669"/>
    <property type="project" value="UniProtKB-KW"/>
</dbReference>
<dbReference type="InterPro" id="IPR050270">
    <property type="entry name" value="DegV_domain_contain"/>
</dbReference>
<dbReference type="Proteomes" id="UP000824073">
    <property type="component" value="Unassembled WGS sequence"/>
</dbReference>
<dbReference type="Gene3D" id="3.30.1180.10">
    <property type="match status" value="1"/>
</dbReference>
<dbReference type="NCBIfam" id="TIGR00762">
    <property type="entry name" value="DegV"/>
    <property type="match status" value="1"/>
</dbReference>
<dbReference type="PANTHER" id="PTHR33434:SF3">
    <property type="entry name" value="DEGV DOMAIN-CONTAINING PROTEIN YITS"/>
    <property type="match status" value="1"/>
</dbReference>
<dbReference type="PROSITE" id="PS51482">
    <property type="entry name" value="DEGV"/>
    <property type="match status" value="1"/>
</dbReference>
<comment type="caution">
    <text evidence="3">The sequence shown here is derived from an EMBL/GenBank/DDBJ whole genome shotgun (WGS) entry which is preliminary data.</text>
</comment>
<dbReference type="EMBL" id="DVMR01000014">
    <property type="protein sequence ID" value="HIU42924.1"/>
    <property type="molecule type" value="Genomic_DNA"/>
</dbReference>
<evidence type="ECO:0000256" key="1">
    <source>
        <dbReference type="ARBA" id="ARBA00003238"/>
    </source>
</evidence>
<gene>
    <name evidence="3" type="ORF">IAB67_01345</name>
</gene>
<name>A0A9D1LKA9_9CLOT</name>
<dbReference type="InterPro" id="IPR043168">
    <property type="entry name" value="DegV_C"/>
</dbReference>
<dbReference type="InterPro" id="IPR003797">
    <property type="entry name" value="DegV"/>
</dbReference>
<dbReference type="SUPFAM" id="SSF82549">
    <property type="entry name" value="DAK1/DegV-like"/>
    <property type="match status" value="1"/>
</dbReference>
<reference evidence="3" key="2">
    <citation type="journal article" date="2021" name="PeerJ">
        <title>Extensive microbial diversity within the chicken gut microbiome revealed by metagenomics and culture.</title>
        <authorList>
            <person name="Gilroy R."/>
            <person name="Ravi A."/>
            <person name="Getino M."/>
            <person name="Pursley I."/>
            <person name="Horton D.L."/>
            <person name="Alikhan N.F."/>
            <person name="Baker D."/>
            <person name="Gharbi K."/>
            <person name="Hall N."/>
            <person name="Watson M."/>
            <person name="Adriaenssens E.M."/>
            <person name="Foster-Nyarko E."/>
            <person name="Jarju S."/>
            <person name="Secka A."/>
            <person name="Antonio M."/>
            <person name="Oren A."/>
            <person name="Chaudhuri R.R."/>
            <person name="La Ragione R."/>
            <person name="Hildebrand F."/>
            <person name="Pallen M.J."/>
        </authorList>
    </citation>
    <scope>NUCLEOTIDE SEQUENCE</scope>
    <source>
        <strain evidence="3">CHK191-8634</strain>
    </source>
</reference>
<protein>
    <submittedName>
        <fullName evidence="3">DegV family protein</fullName>
    </submittedName>
</protein>
<dbReference type="PANTHER" id="PTHR33434">
    <property type="entry name" value="DEGV DOMAIN-CONTAINING PROTEIN DR_1986-RELATED"/>
    <property type="match status" value="1"/>
</dbReference>
<dbReference type="AlphaFoldDB" id="A0A9D1LKA9"/>
<keyword evidence="2" id="KW-0446">Lipid-binding</keyword>
<evidence type="ECO:0000256" key="2">
    <source>
        <dbReference type="ARBA" id="ARBA00023121"/>
    </source>
</evidence>
<dbReference type="Gene3D" id="2.20.28.50">
    <property type="entry name" value="degv family protein"/>
    <property type="match status" value="1"/>
</dbReference>
<sequence length="292" mass="32568">MSDYKFMLISDSTNDLPKVWYEENNACCVPHGIVIDGKEYWDDFGVTLPPKKVYDYIRGGGMPSTVQGNLEKITEYFEESCKAGMDSLYLVFSSKLSGTYATACMVADEMMQKYPGRRVLCVDSRCAAMGHGMLVMLAQKLREQGMTADEAAAELEKRCLQVCHFFTVDDLNHLYRGGRLSKAEAVLGSLIGIKPILYIDDTGKLVPIGKKRGRHQAIEELARLTVEHIKNPDEQTIIIPHGDCPEDAEELRRLLSEKLPGVKIEIYMLGPTIGTHTGPGVLATLFWGDKRL</sequence>
<reference evidence="3" key="1">
    <citation type="submission" date="2020-10" db="EMBL/GenBank/DDBJ databases">
        <authorList>
            <person name="Gilroy R."/>
        </authorList>
    </citation>
    <scope>NUCLEOTIDE SEQUENCE</scope>
    <source>
        <strain evidence="3">CHK191-8634</strain>
    </source>
</reference>
<evidence type="ECO:0000313" key="3">
    <source>
        <dbReference type="EMBL" id="HIU42924.1"/>
    </source>
</evidence>